<dbReference type="InterPro" id="IPR003961">
    <property type="entry name" value="FN3_dom"/>
</dbReference>
<keyword evidence="1" id="KW-0378">Hydrolase</keyword>
<feature type="region of interest" description="Disordered" evidence="3">
    <location>
        <begin position="296"/>
        <end position="322"/>
    </location>
</feature>
<evidence type="ECO:0000256" key="2">
    <source>
        <dbReference type="ARBA" id="ARBA00023326"/>
    </source>
</evidence>
<evidence type="ECO:0000313" key="7">
    <source>
        <dbReference type="Proteomes" id="UP000256661"/>
    </source>
</evidence>
<accession>A0A3D9STI5</accession>
<dbReference type="InterPro" id="IPR046542">
    <property type="entry name" value="DUF6801"/>
</dbReference>
<organism evidence="6 7">
    <name type="scientific">Thermomonospora umbrina</name>
    <dbReference type="NCBI Taxonomy" id="111806"/>
    <lineage>
        <taxon>Bacteria</taxon>
        <taxon>Bacillati</taxon>
        <taxon>Actinomycetota</taxon>
        <taxon>Actinomycetes</taxon>
        <taxon>Streptosporangiales</taxon>
        <taxon>Thermomonosporaceae</taxon>
        <taxon>Thermomonospora</taxon>
    </lineage>
</organism>
<reference evidence="6 7" key="1">
    <citation type="submission" date="2018-08" db="EMBL/GenBank/DDBJ databases">
        <title>Sequencing the genomes of 1000 actinobacteria strains.</title>
        <authorList>
            <person name="Klenk H.-P."/>
        </authorList>
    </citation>
    <scope>NUCLEOTIDE SEQUENCE [LARGE SCALE GENOMIC DNA]</scope>
    <source>
        <strain evidence="6 7">DSM 43927</strain>
    </source>
</reference>
<feature type="domain" description="Fibronectin type-III" evidence="5">
    <location>
        <begin position="313"/>
        <end position="400"/>
    </location>
</feature>
<name>A0A3D9STI5_9ACTN</name>
<gene>
    <name evidence="6" type="ORF">DFJ69_3275</name>
</gene>
<feature type="signal peptide" evidence="4">
    <location>
        <begin position="1"/>
        <end position="40"/>
    </location>
</feature>
<dbReference type="CDD" id="cd00063">
    <property type="entry name" value="FN3"/>
    <property type="match status" value="2"/>
</dbReference>
<dbReference type="Gene3D" id="2.60.40.10">
    <property type="entry name" value="Immunoglobulins"/>
    <property type="match status" value="2"/>
</dbReference>
<dbReference type="Proteomes" id="UP000256661">
    <property type="component" value="Unassembled WGS sequence"/>
</dbReference>
<dbReference type="InterPro" id="IPR036116">
    <property type="entry name" value="FN3_sf"/>
</dbReference>
<evidence type="ECO:0000256" key="3">
    <source>
        <dbReference type="SAM" id="MobiDB-lite"/>
    </source>
</evidence>
<protein>
    <submittedName>
        <fullName evidence="6">Chitodextrinase</fullName>
    </submittedName>
</protein>
<evidence type="ECO:0000256" key="4">
    <source>
        <dbReference type="SAM" id="SignalP"/>
    </source>
</evidence>
<keyword evidence="2" id="KW-0624">Polysaccharide degradation</keyword>
<keyword evidence="4" id="KW-0732">Signal</keyword>
<feature type="domain" description="Fibronectin type-III" evidence="5">
    <location>
        <begin position="218"/>
        <end position="304"/>
    </location>
</feature>
<dbReference type="Pfam" id="PF20611">
    <property type="entry name" value="DUF6801"/>
    <property type="match status" value="1"/>
</dbReference>
<dbReference type="RefSeq" id="WP_147312333.1">
    <property type="nucleotide sequence ID" value="NZ_QTTT01000001.1"/>
</dbReference>
<dbReference type="SMART" id="SM00060">
    <property type="entry name" value="FN3"/>
    <property type="match status" value="2"/>
</dbReference>
<feature type="chain" id="PRO_5017536857" evidence="4">
    <location>
        <begin position="41"/>
        <end position="619"/>
    </location>
</feature>
<dbReference type="EMBL" id="QTTT01000001">
    <property type="protein sequence ID" value="REE97800.1"/>
    <property type="molecule type" value="Genomic_DNA"/>
</dbReference>
<evidence type="ECO:0000256" key="1">
    <source>
        <dbReference type="ARBA" id="ARBA00023295"/>
    </source>
</evidence>
<dbReference type="AlphaFoldDB" id="A0A3D9STI5"/>
<dbReference type="GO" id="GO:0000272">
    <property type="term" value="P:polysaccharide catabolic process"/>
    <property type="evidence" value="ECO:0007669"/>
    <property type="project" value="UniProtKB-KW"/>
</dbReference>
<evidence type="ECO:0000259" key="5">
    <source>
        <dbReference type="PROSITE" id="PS50853"/>
    </source>
</evidence>
<keyword evidence="2" id="KW-0119">Carbohydrate metabolism</keyword>
<sequence length="619" mass="65446">MSGSTRTSKRRAVLTLGVTAGMLCSSLALVGIGGTPSADAAPSAVSLIYRCKFPFIGEQDVQVKVSTNMPKKAIVDELAIPALEFKTVSLVNSKTTQGLRALDGMTIEGAAKAEAVLRAPEFPNGLRVVTGARIEKRRVPPGGAFSVKADGSATRLVFSKAGAGRIEIKDLTLRPVLKRLDGSVTDLDGLEVPCTYKSGNKVLAEFDILEKDEEPPTAPTAPRVVAQTGRSITLDWNAADDNIGVGGYVIYNGEQKLLETYGGETTATLPATPNTAYSLTVQARDYGHNLSGPSAPVTVNTGPDVPERVPPSAPGKPEMTHAGGSWIRIKWPESTDNVGVAWYDVYANGKLAGTFPGDDPDGWAEGLQPLTNYTLTVKAKDAAGNESLASPPVIARTEGGAPEGCETYPNPPAGFNSRGCVYMAGFTNVKKLNGAAVINDPSSNPIYAKVAYRVVENQYIKARFRFNGKLVSRATFLTFGFMATSATMELTQVGEGTMDGRWVEKEQGYDLTAKAKVMVRIYGATANGSPLNLGPNCVSGTPMTLELKAKPADFKDILEGGVLTGDGMIPHFKGCGGNEDMDALFIGAISGAGNFMKIRQGPLCRPDSSKECRPVAPQR</sequence>
<dbReference type="SUPFAM" id="SSF49265">
    <property type="entry name" value="Fibronectin type III"/>
    <property type="match status" value="1"/>
</dbReference>
<proteinExistence type="predicted"/>
<keyword evidence="7" id="KW-1185">Reference proteome</keyword>
<dbReference type="OrthoDB" id="3821392at2"/>
<dbReference type="InterPro" id="IPR013783">
    <property type="entry name" value="Ig-like_fold"/>
</dbReference>
<dbReference type="PROSITE" id="PS50853">
    <property type="entry name" value="FN3"/>
    <property type="match status" value="2"/>
</dbReference>
<dbReference type="GO" id="GO:0016798">
    <property type="term" value="F:hydrolase activity, acting on glycosyl bonds"/>
    <property type="evidence" value="ECO:0007669"/>
    <property type="project" value="UniProtKB-KW"/>
</dbReference>
<evidence type="ECO:0000313" key="6">
    <source>
        <dbReference type="EMBL" id="REE97800.1"/>
    </source>
</evidence>
<keyword evidence="1" id="KW-0326">Glycosidase</keyword>
<comment type="caution">
    <text evidence="6">The sequence shown here is derived from an EMBL/GenBank/DDBJ whole genome shotgun (WGS) entry which is preliminary data.</text>
</comment>